<protein>
    <recommendedName>
        <fullName evidence="5">Alginate export domain-containing protein</fullName>
    </recommendedName>
</protein>
<feature type="chain" id="PRO_5004844953" description="Alginate export domain-containing protein" evidence="2">
    <location>
        <begin position="25"/>
        <end position="563"/>
    </location>
</feature>
<evidence type="ECO:0000313" key="4">
    <source>
        <dbReference type="Proteomes" id="UP000019140"/>
    </source>
</evidence>
<dbReference type="SUPFAM" id="SSF56935">
    <property type="entry name" value="Porins"/>
    <property type="match status" value="1"/>
</dbReference>
<name>W4MH82_9BACT</name>
<evidence type="ECO:0000256" key="2">
    <source>
        <dbReference type="SAM" id="SignalP"/>
    </source>
</evidence>
<dbReference type="AlphaFoldDB" id="W4MH82"/>
<keyword evidence="2" id="KW-0732">Signal</keyword>
<sequence length="563" mass="62001">MLKRSVSIGLICALALSMAVVAGAQQAPVPVVRMGNAIELGDDLWVDFGGGAELRFQFSHNPDFESDIQDRPPARATHATTPHGGTSDIWFLQAQLSADAQYKKHLRFQVMMRATKTIDGNRIDDGFSDIGDSPANRVFDTASDRNLDCGTEIGQIDPDTGEVVRDDDGEVETVAVSDSGCTQRNTWNLERMWIDYQLQGTPLRFRLGADFWTHDEAALVADDDVRAAVYATFGDLELHAAVVLNSEAQRIGLSNDNDRIYYNFRVRYDMKPFRFALAATYHRDRFDQDQETDTILLMPSAAGSLGIISGMVQPMFNFGSVDANDGIDYDVKSFGFIGIVRANLAGGKIRPFLGFVYGTGDDDPNDDDLEGFFVMPFNEIAPYTASSHFSVYNRTQSGGARDVQTPALANIGSGFEFLHTVANPFHDRPGNDLHAGVDSTYSNPGTIHIAPGVTVDLTKGHRVSFMYIYRALTDSELIEQELLDREEVATDVDKSMTHELAVDYQWTPSPYFDLRLFGSAMFLGNGGKDIAEAQDCDEATDGLQPCSGEDVALHGEIRVRARF</sequence>
<evidence type="ECO:0000313" key="3">
    <source>
        <dbReference type="EMBL" id="ETX09067.1"/>
    </source>
</evidence>
<evidence type="ECO:0008006" key="5">
    <source>
        <dbReference type="Google" id="ProtNLM"/>
    </source>
</evidence>
<reference evidence="3 4" key="1">
    <citation type="journal article" date="2014" name="Nature">
        <title>An environmental bacterial taxon with a large and distinct metabolic repertoire.</title>
        <authorList>
            <person name="Wilson M.C."/>
            <person name="Mori T."/>
            <person name="Ruckert C."/>
            <person name="Uria A.R."/>
            <person name="Helf M.J."/>
            <person name="Takada K."/>
            <person name="Gernert C."/>
            <person name="Steffens U.A."/>
            <person name="Heycke N."/>
            <person name="Schmitt S."/>
            <person name="Rinke C."/>
            <person name="Helfrich E.J."/>
            <person name="Brachmann A.O."/>
            <person name="Gurgui C."/>
            <person name="Wakimoto T."/>
            <person name="Kracht M."/>
            <person name="Crusemann M."/>
            <person name="Hentschel U."/>
            <person name="Abe I."/>
            <person name="Matsunaga S."/>
            <person name="Kalinowski J."/>
            <person name="Takeyama H."/>
            <person name="Piel J."/>
        </authorList>
    </citation>
    <scope>NUCLEOTIDE SEQUENCE [LARGE SCALE GENOMIC DNA]</scope>
    <source>
        <strain evidence="4">TSY2</strain>
    </source>
</reference>
<gene>
    <name evidence="3" type="ORF">ETSY2_01625</name>
</gene>
<dbReference type="HOGENOM" id="CLU_528623_0_0_7"/>
<dbReference type="Proteomes" id="UP000019140">
    <property type="component" value="Unassembled WGS sequence"/>
</dbReference>
<accession>W4MH82</accession>
<comment type="caution">
    <text evidence="3">The sequence shown here is derived from an EMBL/GenBank/DDBJ whole genome shotgun (WGS) entry which is preliminary data.</text>
</comment>
<keyword evidence="4" id="KW-1185">Reference proteome</keyword>
<feature type="signal peptide" evidence="2">
    <location>
        <begin position="1"/>
        <end position="24"/>
    </location>
</feature>
<dbReference type="EMBL" id="AZHX01000063">
    <property type="protein sequence ID" value="ETX09067.1"/>
    <property type="molecule type" value="Genomic_DNA"/>
</dbReference>
<proteinExistence type="predicted"/>
<evidence type="ECO:0000256" key="1">
    <source>
        <dbReference type="SAM" id="MobiDB-lite"/>
    </source>
</evidence>
<feature type="region of interest" description="Disordered" evidence="1">
    <location>
        <begin position="63"/>
        <end position="82"/>
    </location>
</feature>
<organism evidence="3 4">
    <name type="scientific">Candidatus Entotheonella gemina</name>
    <dbReference type="NCBI Taxonomy" id="1429439"/>
    <lineage>
        <taxon>Bacteria</taxon>
        <taxon>Pseudomonadati</taxon>
        <taxon>Nitrospinota/Tectimicrobiota group</taxon>
        <taxon>Candidatus Tectimicrobiota</taxon>
        <taxon>Candidatus Entotheonellia</taxon>
        <taxon>Candidatus Entotheonellales</taxon>
        <taxon>Candidatus Entotheonellaceae</taxon>
        <taxon>Candidatus Entotheonella</taxon>
    </lineage>
</organism>